<dbReference type="GO" id="GO:0005829">
    <property type="term" value="C:cytosol"/>
    <property type="evidence" value="ECO:0007669"/>
    <property type="project" value="TreeGrafter"/>
</dbReference>
<organism evidence="3 4">
    <name type="scientific">Rhodomicrobium vannielii (strain ATCC 17100 / DSM 162 / LMG 4299 / NCIMB 10020 / ATH 3.1.1)</name>
    <dbReference type="NCBI Taxonomy" id="648757"/>
    <lineage>
        <taxon>Bacteria</taxon>
        <taxon>Pseudomonadati</taxon>
        <taxon>Pseudomonadota</taxon>
        <taxon>Alphaproteobacteria</taxon>
        <taxon>Hyphomicrobiales</taxon>
        <taxon>Hyphomicrobiaceae</taxon>
        <taxon>Rhodomicrobium</taxon>
    </lineage>
</organism>
<comment type="similarity">
    <text evidence="2">Belongs to the RbfA family.</text>
</comment>
<comment type="subunit">
    <text evidence="2">Monomer. Binds 30S ribosomal subunits, but not 50S ribosomal subunits or 70S ribosomes.</text>
</comment>
<dbReference type="SUPFAM" id="SSF89919">
    <property type="entry name" value="Ribosome-binding factor A, RbfA"/>
    <property type="match status" value="1"/>
</dbReference>
<evidence type="ECO:0000256" key="2">
    <source>
        <dbReference type="HAMAP-Rule" id="MF_00003"/>
    </source>
</evidence>
<dbReference type="HAMAP" id="MF_00003">
    <property type="entry name" value="RbfA"/>
    <property type="match status" value="1"/>
</dbReference>
<dbReference type="Proteomes" id="UP000001399">
    <property type="component" value="Chromosome"/>
</dbReference>
<dbReference type="eggNOG" id="COG0858">
    <property type="taxonomic scope" value="Bacteria"/>
</dbReference>
<dbReference type="STRING" id="648757.Rvan_0072"/>
<sequence>MKPTHDSKGPSQRQLRAGELLRHALAEIFRLEDIEDDELKGQLITVAEVRVSPDLKHATVFASALGGKPGDVIAKALNRHARFLRGELARRIELKYVPELVFRADHALDAAERIDELLRSPDVARDLK</sequence>
<dbReference type="InterPro" id="IPR000238">
    <property type="entry name" value="RbfA"/>
</dbReference>
<dbReference type="NCBIfam" id="TIGR00082">
    <property type="entry name" value="rbfA"/>
    <property type="match status" value="1"/>
</dbReference>
<dbReference type="GO" id="GO:0030490">
    <property type="term" value="P:maturation of SSU-rRNA"/>
    <property type="evidence" value="ECO:0007669"/>
    <property type="project" value="UniProtKB-UniRule"/>
</dbReference>
<evidence type="ECO:0000256" key="1">
    <source>
        <dbReference type="ARBA" id="ARBA00022517"/>
    </source>
</evidence>
<dbReference type="InterPro" id="IPR020053">
    <property type="entry name" value="Ribosome-bd_factorA_CS"/>
</dbReference>
<keyword evidence="1 2" id="KW-0690">Ribosome biogenesis</keyword>
<dbReference type="PANTHER" id="PTHR33515">
    <property type="entry name" value="RIBOSOME-BINDING FACTOR A, CHLOROPLASTIC-RELATED"/>
    <property type="match status" value="1"/>
</dbReference>
<comment type="subcellular location">
    <subcellularLocation>
        <location evidence="2">Cytoplasm</location>
    </subcellularLocation>
</comment>
<dbReference type="KEGG" id="rva:Rvan_0072"/>
<dbReference type="Pfam" id="PF02033">
    <property type="entry name" value="RBFA"/>
    <property type="match status" value="1"/>
</dbReference>
<dbReference type="PANTHER" id="PTHR33515:SF1">
    <property type="entry name" value="RIBOSOME-BINDING FACTOR A, CHLOROPLASTIC-RELATED"/>
    <property type="match status" value="1"/>
</dbReference>
<dbReference type="HOGENOM" id="CLU_089475_1_0_5"/>
<reference evidence="4" key="1">
    <citation type="journal article" date="2011" name="J. Bacteriol.">
        <title>Genome sequences of eight morphologically diverse alphaproteobacteria.</title>
        <authorList>
            <consortium name="US DOE Joint Genome Institute"/>
            <person name="Brown P.J."/>
            <person name="Kysela D.T."/>
            <person name="Buechlein A."/>
            <person name="Hemmerich C."/>
            <person name="Brun Y.V."/>
        </authorList>
    </citation>
    <scope>NUCLEOTIDE SEQUENCE [LARGE SCALE GENOMIC DNA]</scope>
    <source>
        <strain evidence="4">ATCC 17100 / ATH 3.1.1 / DSM 162 / LMG 4299</strain>
    </source>
</reference>
<dbReference type="GO" id="GO:0043024">
    <property type="term" value="F:ribosomal small subunit binding"/>
    <property type="evidence" value="ECO:0007669"/>
    <property type="project" value="TreeGrafter"/>
</dbReference>
<proteinExistence type="inferred from homology"/>
<accession>E3I508</accession>
<dbReference type="InterPro" id="IPR015946">
    <property type="entry name" value="KH_dom-like_a/b"/>
</dbReference>
<evidence type="ECO:0000313" key="3">
    <source>
        <dbReference type="EMBL" id="ADP69362.1"/>
    </source>
</evidence>
<dbReference type="RefSeq" id="WP_013417769.1">
    <property type="nucleotide sequence ID" value="NC_014664.1"/>
</dbReference>
<keyword evidence="2" id="KW-0963">Cytoplasm</keyword>
<dbReference type="Gene3D" id="3.30.300.20">
    <property type="match status" value="1"/>
</dbReference>
<dbReference type="InterPro" id="IPR023799">
    <property type="entry name" value="RbfA_dom_sf"/>
</dbReference>
<dbReference type="EMBL" id="CP002292">
    <property type="protein sequence ID" value="ADP69362.1"/>
    <property type="molecule type" value="Genomic_DNA"/>
</dbReference>
<name>E3I508_RHOVT</name>
<dbReference type="NCBIfam" id="NF001802">
    <property type="entry name" value="PRK00521.2-5"/>
    <property type="match status" value="1"/>
</dbReference>
<keyword evidence="4" id="KW-1185">Reference proteome</keyword>
<dbReference type="OrthoDB" id="9805051at2"/>
<dbReference type="AlphaFoldDB" id="E3I508"/>
<comment type="function">
    <text evidence="2">One of several proteins that assist in the late maturation steps of the functional core of the 30S ribosomal subunit. Associates with free 30S ribosomal subunits (but not with 30S subunits that are part of 70S ribosomes or polysomes). Required for efficient processing of 16S rRNA. May interact with the 5'-terminal helix region of 16S rRNA.</text>
</comment>
<protein>
    <recommendedName>
        <fullName evidence="2">Ribosome-binding factor A</fullName>
    </recommendedName>
</protein>
<evidence type="ECO:0000313" key="4">
    <source>
        <dbReference type="Proteomes" id="UP000001399"/>
    </source>
</evidence>
<gene>
    <name evidence="2" type="primary">rbfA</name>
    <name evidence="3" type="ordered locus">Rvan_0072</name>
</gene>
<dbReference type="PROSITE" id="PS01319">
    <property type="entry name" value="RBFA"/>
    <property type="match status" value="1"/>
</dbReference>